<keyword evidence="3" id="KW-0472">Membrane</keyword>
<accession>A0ABR3SK32</accession>
<evidence type="ECO:0000256" key="2">
    <source>
        <dbReference type="SAM" id="MobiDB-lite"/>
    </source>
</evidence>
<dbReference type="EMBL" id="JAJVDC020000125">
    <property type="protein sequence ID" value="KAL1623033.1"/>
    <property type="molecule type" value="Genomic_DNA"/>
</dbReference>
<feature type="transmembrane region" description="Helical" evidence="3">
    <location>
        <begin position="61"/>
        <end position="80"/>
    </location>
</feature>
<feature type="compositionally biased region" description="Gly residues" evidence="2">
    <location>
        <begin position="169"/>
        <end position="181"/>
    </location>
</feature>
<keyword evidence="5" id="KW-1185">Reference proteome</keyword>
<dbReference type="PANTHER" id="PTHR34707">
    <property type="entry name" value="VIMENTIN-TYPE INTERMEDIATE FILAMENT-ASSOCIATED COILED-COIL PROTEIN"/>
    <property type="match status" value="1"/>
</dbReference>
<organism evidence="4 5">
    <name type="scientific">Neofusicoccum ribis</name>
    <dbReference type="NCBI Taxonomy" id="45134"/>
    <lineage>
        <taxon>Eukaryota</taxon>
        <taxon>Fungi</taxon>
        <taxon>Dikarya</taxon>
        <taxon>Ascomycota</taxon>
        <taxon>Pezizomycotina</taxon>
        <taxon>Dothideomycetes</taxon>
        <taxon>Dothideomycetes incertae sedis</taxon>
        <taxon>Botryosphaeriales</taxon>
        <taxon>Botryosphaeriaceae</taxon>
        <taxon>Neofusicoccum</taxon>
    </lineage>
</organism>
<evidence type="ECO:0000256" key="1">
    <source>
        <dbReference type="SAM" id="Coils"/>
    </source>
</evidence>
<dbReference type="Proteomes" id="UP001521116">
    <property type="component" value="Unassembled WGS sequence"/>
</dbReference>
<comment type="caution">
    <text evidence="4">The sequence shown here is derived from an EMBL/GenBank/DDBJ whole genome shotgun (WGS) entry which is preliminary data.</text>
</comment>
<keyword evidence="3" id="KW-0812">Transmembrane</keyword>
<gene>
    <name evidence="4" type="ORF">SLS56_008444</name>
</gene>
<feature type="compositionally biased region" description="Basic and acidic residues" evidence="2">
    <location>
        <begin position="721"/>
        <end position="767"/>
    </location>
</feature>
<evidence type="ECO:0000313" key="4">
    <source>
        <dbReference type="EMBL" id="KAL1623033.1"/>
    </source>
</evidence>
<feature type="compositionally biased region" description="Acidic residues" evidence="2">
    <location>
        <begin position="1279"/>
        <end position="1315"/>
    </location>
</feature>
<evidence type="ECO:0000256" key="3">
    <source>
        <dbReference type="SAM" id="Phobius"/>
    </source>
</evidence>
<feature type="region of interest" description="Disordered" evidence="2">
    <location>
        <begin position="721"/>
        <end position="771"/>
    </location>
</feature>
<sequence length="1315" mass="147335">MSLPPTTTMTYIYTTITTTTDAIATAHDQLTLALASLTALLALLIYALIRLHTPSLPTLPAPILLPSILTLTALYAATGYHSITTAFPAAAICPSFAHGLALAAASVPPAAAALPVLVLALLTLGVWPAARRVAAAYAACRRTGLRAALRSVLGRTVSAAVAAASTGGEPEGGGGGGGEAVAGGESEVDAVEEEQDEAVRRYGRDVDAAEAEVAAGRYAEMQERVAEKEAEGVRLQSAERGGAGGEVGWTGEERERAGAGSAGDGEAGRASGSSGGIGFDLQGDLETAREIIADLTGQKEHLQVLYDKQAGEAQARIDRTTAVGKREIERLQNQVARLKDGYGDSATGGYNGHEECEARIEALEQKLAEEQANHDSTKSSWEDSKRKLESASTFAAALDAAVKDNEKKEAELFKSQVIVNKVFRGYQRVCETNIANNAQLATQRDTLESAQARHKLEMERIADLEEEVGRLNEEIEEIENAKNEALDLQEKQYHQELDRKQYMINTVQENLIRNNRTHQEDMAKISELECKLEQHDQVTKKLQHYIDVRDNQLKVKDEKISTCRDEIKEWTERVDELKKTEKAVVAKDREISGLKNSATAKDKKIVDLEDSVATKGIELAASEGKIRALQKTDGEKEDRIVALEKDLACANTELDGARKRADNAAKELEALKKIPLEDASEDSKARIAALDEAKRKAEEQLEQAREEFGKWYEKGTVKEKELRKQLRDEQENTRDQVAQKEKDVREEARAAWEREKERLQTEAEAHQRSLTSEIESLQKQQDQVEAQKDATLAALGQMREDFESNLQRRKEHEAMYDDAIKQRDSLQKERDLLTRAGAAAVKEIGYLRQNANVPMLEMQKRELGQLRSYLALAQNVIVYNADRPLEVPSAKTVEFRDFSTATGEVAARMHADPQAFFQSDAEFHTVGDMCVTALINWEYWLGDEEKRTKLLRSNYVVGPHAFAAGEREDDELDIIPFCYVLPLARAATRGFYFFHARKRDENFSSQVQRSWAAVHRLCHKAEEASEGAYLADVARLAQLGDPAAVLGRAYDDGSHRLFPELRVLEDNPLRRRELRGRPFEVAVRVRDYLTEIEAFLERLEAMSAERDWNYGSWREDVSWEWEVFGWRRVSSFMRHILETEKELLRMPLVAQVIKHWLEEGEILERYEKLAMKDGKRQKIVEGEKTDPGTGDIEESVPSDENRACFVAYEGNHSRLKLLEDRFVKNIPYSFHDYTYRHVDENPEVFEGEIIADLKRMAERYPTFDVDAWDAEMREREGSDWESEEPEAEMESGEDEGLLSRDDDEASEGDDGSQQE</sequence>
<proteinExistence type="predicted"/>
<feature type="compositionally biased region" description="Acidic residues" evidence="2">
    <location>
        <begin position="186"/>
        <end position="196"/>
    </location>
</feature>
<feature type="coiled-coil region" evidence="1">
    <location>
        <begin position="447"/>
        <end position="491"/>
    </location>
</feature>
<feature type="region of interest" description="Disordered" evidence="2">
    <location>
        <begin position="164"/>
        <end position="204"/>
    </location>
</feature>
<keyword evidence="1" id="KW-0175">Coiled coil</keyword>
<protein>
    <submittedName>
        <fullName evidence="4">Uncharacterized protein</fullName>
    </submittedName>
</protein>
<name>A0ABR3SK32_9PEZI</name>
<feature type="region of interest" description="Disordered" evidence="2">
    <location>
        <begin position="1271"/>
        <end position="1315"/>
    </location>
</feature>
<feature type="region of interest" description="Disordered" evidence="2">
    <location>
        <begin position="229"/>
        <end position="278"/>
    </location>
</feature>
<reference evidence="4 5" key="1">
    <citation type="submission" date="2024-02" db="EMBL/GenBank/DDBJ databases">
        <title>De novo assembly and annotation of 12 fungi associated with fruit tree decline syndrome in Ontario, Canada.</title>
        <authorList>
            <person name="Sulman M."/>
            <person name="Ellouze W."/>
            <person name="Ilyukhin E."/>
        </authorList>
    </citation>
    <scope>NUCLEOTIDE SEQUENCE [LARGE SCALE GENOMIC DNA]</scope>
    <source>
        <strain evidence="4 5">M1-105</strain>
    </source>
</reference>
<dbReference type="PANTHER" id="PTHR34707:SF1">
    <property type="entry name" value="VIMENTIN-TYPE INTERMEDIATE FILAMENT-ASSOCIATED COILED-COIL PROTEIN"/>
    <property type="match status" value="1"/>
</dbReference>
<evidence type="ECO:0000313" key="5">
    <source>
        <dbReference type="Proteomes" id="UP001521116"/>
    </source>
</evidence>
<feature type="coiled-coil region" evidence="1">
    <location>
        <begin position="353"/>
        <end position="380"/>
    </location>
</feature>
<feature type="transmembrane region" description="Helical" evidence="3">
    <location>
        <begin position="30"/>
        <end position="49"/>
    </location>
</feature>
<keyword evidence="3" id="KW-1133">Transmembrane helix</keyword>